<gene>
    <name evidence="3" type="ORF">FC770_02530</name>
</gene>
<evidence type="ECO:0000313" key="3">
    <source>
        <dbReference type="EMBL" id="TKI64069.1"/>
    </source>
</evidence>
<dbReference type="SUPFAM" id="SSF50965">
    <property type="entry name" value="Galactose oxidase, central domain"/>
    <property type="match status" value="1"/>
</dbReference>
<keyword evidence="2" id="KW-0732">Signal</keyword>
<protein>
    <submittedName>
        <fullName evidence="3">Uncharacterized protein</fullName>
    </submittedName>
</protein>
<evidence type="ECO:0000256" key="2">
    <source>
        <dbReference type="SAM" id="SignalP"/>
    </source>
</evidence>
<name>A0A4U2YRM4_9ACTN</name>
<dbReference type="AlphaFoldDB" id="A0A4U2YRM4"/>
<sequence>MSILKNAASLLCLATVVSTVSTVHADAAAAATGAASSCFAAPDASALGTARGRTLSTLHHHDGKVFYGYGDYDANTGSSSTPQGTNVSYFDPGTNEFTVAFPHFKSEEVNTFRTLSDGKLYVPNIDPSLGARATNGYATDADGQWADIGEGINSVHVFDVARVGQEVFVAGAHQPVAGGDAREQYRAVVWRSADGGRTFTESLVDTHADVTMRDGFERFYWLAVLDGKVYARADTNNSSPMMRFDPAAGGWEAAPGVTEPDFGRWIYDGHDVLTWKGRIWTAGSSGLRWYDGTTTGRVALPRTALPRNAAVGTDGHLYVLDTASRVWRMTHTSVSQEIDPVPFREAAAAAETLLQETGSAIASAEAVDEAARLALGASADHHESSLEAEVRASSALAEARDALEAAHEALAAQRGARTEARTALDVADTRAVEAEAAVSSAEEKVSVLERAHSGARATVESALSALVAASAAAVEADEVEGDRTERLRSATSQREAASVALLDARAARAATQDRVTSLQRKSSAQAAKAKRVRARISWLRKSVATAKSRARRLSLRKRVATQRRHLARTTAARASTTRFLTVARADAREARSQEQAAVHHLSERQRAVSEATTDLTAAQGAARAATEASLAAAAAHRVAQDEEHAVEVALAAGRRVLHDAVARSTAVRTVATAAGTALSTAEKELSSSTAAATRAEADLVERTSAAAAASAAVEQAAVALRDATEAAASARARADEAAEKVRSAEAGLAVARERLAAAKATAGRPPLTTYTLSSKAVAELGNASAVTVTDGRLWYSKGRGDATLCFRPLTQ</sequence>
<dbReference type="Proteomes" id="UP000307808">
    <property type="component" value="Unassembled WGS sequence"/>
</dbReference>
<feature type="chain" id="PRO_5020993867" evidence="2">
    <location>
        <begin position="26"/>
        <end position="811"/>
    </location>
</feature>
<feature type="coiled-coil region" evidence="1">
    <location>
        <begin position="424"/>
        <end position="451"/>
    </location>
</feature>
<feature type="coiled-coil region" evidence="1">
    <location>
        <begin position="720"/>
        <end position="754"/>
    </location>
</feature>
<proteinExistence type="predicted"/>
<evidence type="ECO:0000313" key="4">
    <source>
        <dbReference type="Proteomes" id="UP000307808"/>
    </source>
</evidence>
<keyword evidence="1" id="KW-0175">Coiled coil</keyword>
<reference evidence="3 4" key="1">
    <citation type="submission" date="2019-04" db="EMBL/GenBank/DDBJ databases">
        <authorList>
            <person name="Dong K."/>
        </authorList>
    </citation>
    <scope>NUCLEOTIDE SEQUENCE [LARGE SCALE GENOMIC DNA]</scope>
    <source>
        <strain evidence="4">dk3543</strain>
    </source>
</reference>
<dbReference type="EMBL" id="SZPY01000001">
    <property type="protein sequence ID" value="TKI64069.1"/>
    <property type="molecule type" value="Genomic_DNA"/>
</dbReference>
<comment type="caution">
    <text evidence="3">The sequence shown here is derived from an EMBL/GenBank/DDBJ whole genome shotgun (WGS) entry which is preliminary data.</text>
</comment>
<accession>A0A4U2YRM4</accession>
<keyword evidence="4" id="KW-1185">Reference proteome</keyword>
<dbReference type="InterPro" id="IPR011043">
    <property type="entry name" value="Gal_Oxase/kelch_b-propeller"/>
</dbReference>
<dbReference type="RefSeq" id="WP_137064533.1">
    <property type="nucleotide sequence ID" value="NZ_CP040748.1"/>
</dbReference>
<feature type="signal peptide" evidence="2">
    <location>
        <begin position="1"/>
        <end position="25"/>
    </location>
</feature>
<dbReference type="OrthoDB" id="9764804at2"/>
<organism evidence="3 4">
    <name type="scientific">Nocardioides jishulii</name>
    <dbReference type="NCBI Taxonomy" id="2575440"/>
    <lineage>
        <taxon>Bacteria</taxon>
        <taxon>Bacillati</taxon>
        <taxon>Actinomycetota</taxon>
        <taxon>Actinomycetes</taxon>
        <taxon>Propionibacteriales</taxon>
        <taxon>Nocardioidaceae</taxon>
        <taxon>Nocardioides</taxon>
    </lineage>
</organism>
<evidence type="ECO:0000256" key="1">
    <source>
        <dbReference type="SAM" id="Coils"/>
    </source>
</evidence>